<proteinExistence type="predicted"/>
<gene>
    <name evidence="2" type="ORF">pH8NP2_p025</name>
</gene>
<name>A0A2S1FIW0_9BURK</name>
<reference evidence="2" key="1">
    <citation type="submission" date="2018-01" db="EMBL/GenBank/DDBJ databases">
        <title>Plasmids of psychrophilic Polaromonas spp. isolated from Arctic and Antarctic glaciers.</title>
        <authorList>
            <person name="Dziewit L."/>
            <person name="Ciok A."/>
        </authorList>
    </citation>
    <scope>NUCLEOTIDE SEQUENCE</scope>
    <source>
        <plasmid evidence="2">pH8NP2</plasmid>
    </source>
</reference>
<geneLocation type="plasmid" evidence="2">
    <name>pH8NP2</name>
</geneLocation>
<feature type="transmembrane region" description="Helical" evidence="1">
    <location>
        <begin position="78"/>
        <end position="97"/>
    </location>
</feature>
<accession>A0A2S1FIW0</accession>
<dbReference type="AlphaFoldDB" id="A0A2S1FIW0"/>
<sequence length="183" mass="21208">MAELKIDQSMLWNDVKPGDDYPTHEKWHGHLLEQYKLYVEMADRISQRRVTANNYFLTVNSAILGFVGYLTSKDSTDYLWLLALGGCTLTFLWYSIVVSHKKLNTAKWLVVHEIEKRLPIRPYDAEWEAVERGKNSKLYWPMSHIEAAVPWVFFALHLVVISRAIPWVAMFSTVVGTGRKAFC</sequence>
<feature type="transmembrane region" description="Helical" evidence="1">
    <location>
        <begin position="54"/>
        <end position="72"/>
    </location>
</feature>
<keyword evidence="1" id="KW-0472">Membrane</keyword>
<evidence type="ECO:0008006" key="3">
    <source>
        <dbReference type="Google" id="ProtNLM"/>
    </source>
</evidence>
<keyword evidence="1" id="KW-1133">Transmembrane helix</keyword>
<protein>
    <recommendedName>
        <fullName evidence="3">Small integral membrane protein</fullName>
    </recommendedName>
</protein>
<dbReference type="InterPro" id="IPR056918">
    <property type="entry name" value="8xMP"/>
</dbReference>
<evidence type="ECO:0000256" key="1">
    <source>
        <dbReference type="SAM" id="Phobius"/>
    </source>
</evidence>
<keyword evidence="1" id="KW-0812">Transmembrane</keyword>
<dbReference type="EMBL" id="MG869622">
    <property type="protein sequence ID" value="AWD72299.1"/>
    <property type="molecule type" value="Genomic_DNA"/>
</dbReference>
<organism evidence="2">
    <name type="scientific">Polaromonas sp. H8N</name>
    <dbReference type="NCBI Taxonomy" id="1840297"/>
    <lineage>
        <taxon>Bacteria</taxon>
        <taxon>Pseudomonadati</taxon>
        <taxon>Pseudomonadota</taxon>
        <taxon>Betaproteobacteria</taxon>
        <taxon>Burkholderiales</taxon>
        <taxon>Comamonadaceae</taxon>
        <taxon>Polaromonas</taxon>
    </lineage>
</organism>
<evidence type="ECO:0000313" key="2">
    <source>
        <dbReference type="EMBL" id="AWD72299.1"/>
    </source>
</evidence>
<dbReference type="Pfam" id="PF24838">
    <property type="entry name" value="8xMP"/>
    <property type="match status" value="1"/>
</dbReference>
<dbReference type="RefSeq" id="WP_181375945.1">
    <property type="nucleotide sequence ID" value="NZ_MG869622.1"/>
</dbReference>
<feature type="transmembrane region" description="Helical" evidence="1">
    <location>
        <begin position="147"/>
        <end position="169"/>
    </location>
</feature>
<keyword evidence="2" id="KW-0614">Plasmid</keyword>